<accession>A0ABT1CQJ8</accession>
<reference evidence="7 8" key="1">
    <citation type="submission" date="2020-01" db="EMBL/GenBank/DDBJ databases">
        <title>Genomes of bacteria type strains.</title>
        <authorList>
            <person name="Chen J."/>
            <person name="Zhu S."/>
            <person name="Yang J."/>
        </authorList>
    </citation>
    <scope>NUCLEOTIDE SEQUENCE [LARGE SCALE GENOMIC DNA]</scope>
    <source>
        <strain evidence="7 8">DSM 16655</strain>
    </source>
</reference>
<dbReference type="Pfam" id="PF13627">
    <property type="entry name" value="LptM_cons"/>
    <property type="match status" value="1"/>
</dbReference>
<dbReference type="NCBIfam" id="NF047847">
    <property type="entry name" value="SS_mature_LptM"/>
    <property type="match status" value="1"/>
</dbReference>
<dbReference type="EMBL" id="JAAAML010000002">
    <property type="protein sequence ID" value="MCO6408477.1"/>
    <property type="molecule type" value="Genomic_DNA"/>
</dbReference>
<protein>
    <recommendedName>
        <fullName evidence="9">Lipoprotein</fullName>
    </recommendedName>
</protein>
<name>A0ABT1CQJ8_9HYPH</name>
<keyword evidence="4" id="KW-0564">Palmitate</keyword>
<evidence type="ECO:0000256" key="5">
    <source>
        <dbReference type="ARBA" id="ARBA00023237"/>
    </source>
</evidence>
<evidence type="ECO:0000313" key="8">
    <source>
        <dbReference type="Proteomes" id="UP001320715"/>
    </source>
</evidence>
<proteinExistence type="predicted"/>
<keyword evidence="8" id="KW-1185">Reference proteome</keyword>
<comment type="caution">
    <text evidence="7">The sequence shown here is derived from an EMBL/GenBank/DDBJ whole genome shotgun (WGS) entry which is preliminary data.</text>
</comment>
<evidence type="ECO:0000256" key="1">
    <source>
        <dbReference type="ARBA" id="ARBA00004459"/>
    </source>
</evidence>
<evidence type="ECO:0000256" key="6">
    <source>
        <dbReference type="ARBA" id="ARBA00023288"/>
    </source>
</evidence>
<evidence type="ECO:0000313" key="7">
    <source>
        <dbReference type="EMBL" id="MCO6408477.1"/>
    </source>
</evidence>
<dbReference type="InterPro" id="IPR032831">
    <property type="entry name" value="LptM_cons"/>
</dbReference>
<evidence type="ECO:0000256" key="4">
    <source>
        <dbReference type="ARBA" id="ARBA00023139"/>
    </source>
</evidence>
<sequence>MTTGSWIKTICAVTLLSAVLTGCGRKGDLERPSVTAAPPATAEEASSPAVKERRFILDGLLE</sequence>
<gene>
    <name evidence="7" type="ORF">GTW23_09860</name>
</gene>
<dbReference type="Proteomes" id="UP001320715">
    <property type="component" value="Unassembled WGS sequence"/>
</dbReference>
<dbReference type="RefSeq" id="WP_252915623.1">
    <property type="nucleotide sequence ID" value="NZ_CP159480.1"/>
</dbReference>
<keyword evidence="2" id="KW-0732">Signal</keyword>
<keyword evidence="5" id="KW-0998">Cell outer membrane</keyword>
<organism evidence="7 8">
    <name type="scientific">Hoeflea alexandrii</name>
    <dbReference type="NCBI Taxonomy" id="288436"/>
    <lineage>
        <taxon>Bacteria</taxon>
        <taxon>Pseudomonadati</taxon>
        <taxon>Pseudomonadota</taxon>
        <taxon>Alphaproteobacteria</taxon>
        <taxon>Hyphomicrobiales</taxon>
        <taxon>Rhizobiaceae</taxon>
        <taxon>Hoeflea</taxon>
    </lineage>
</organism>
<evidence type="ECO:0000256" key="2">
    <source>
        <dbReference type="ARBA" id="ARBA00022729"/>
    </source>
</evidence>
<evidence type="ECO:0008006" key="9">
    <source>
        <dbReference type="Google" id="ProtNLM"/>
    </source>
</evidence>
<keyword evidence="3" id="KW-0472">Membrane</keyword>
<evidence type="ECO:0000256" key="3">
    <source>
        <dbReference type="ARBA" id="ARBA00023136"/>
    </source>
</evidence>
<comment type="subcellular location">
    <subcellularLocation>
        <location evidence="1">Cell outer membrane</location>
        <topology evidence="1">Lipid-anchor</topology>
    </subcellularLocation>
</comment>
<keyword evidence="6" id="KW-0449">Lipoprotein</keyword>